<dbReference type="EMBL" id="JACIFZ010000020">
    <property type="protein sequence ID" value="MBB4226093.1"/>
    <property type="molecule type" value="Genomic_DNA"/>
</dbReference>
<dbReference type="AlphaFoldDB" id="A0A840FV58"/>
<sequence>MAINSHRRIARKSEEDRWNARLEICIPRVLDGLVYPEVYPENRVRDGKRLLARAAQDFSIQPQLDRGNALQTPLPCSADHGPLERSLRDEVAVHLRHKRAFAK</sequence>
<accession>A0A840FV58</accession>
<comment type="caution">
    <text evidence="1">The sequence shown here is derived from an EMBL/GenBank/DDBJ whole genome shotgun (WGS) entry which is preliminary data.</text>
</comment>
<name>A0A840FV58_9BURK</name>
<protein>
    <submittedName>
        <fullName evidence="1">Uncharacterized protein</fullName>
    </submittedName>
</protein>
<evidence type="ECO:0000313" key="2">
    <source>
        <dbReference type="Proteomes" id="UP000524450"/>
    </source>
</evidence>
<proteinExistence type="predicted"/>
<evidence type="ECO:0000313" key="1">
    <source>
        <dbReference type="EMBL" id="MBB4226093.1"/>
    </source>
</evidence>
<reference evidence="1 2" key="1">
    <citation type="submission" date="2020-08" db="EMBL/GenBank/DDBJ databases">
        <title>Genomic Encyclopedia of Type Strains, Phase IV (KMG-V): Genome sequencing to study the core and pangenomes of soil and plant-associated prokaryotes.</title>
        <authorList>
            <person name="Whitman W."/>
        </authorList>
    </citation>
    <scope>NUCLEOTIDE SEQUENCE [LARGE SCALE GENOMIC DNA]</scope>
    <source>
        <strain evidence="1 2">34/80</strain>
    </source>
</reference>
<gene>
    <name evidence="1" type="ORF">GGD71_006910</name>
</gene>
<organism evidence="1 2">
    <name type="scientific">Variovorax guangxiensis</name>
    <dbReference type="NCBI Taxonomy" id="1775474"/>
    <lineage>
        <taxon>Bacteria</taxon>
        <taxon>Pseudomonadati</taxon>
        <taxon>Pseudomonadota</taxon>
        <taxon>Betaproteobacteria</taxon>
        <taxon>Burkholderiales</taxon>
        <taxon>Comamonadaceae</taxon>
        <taxon>Variovorax</taxon>
    </lineage>
</organism>
<dbReference type="RefSeq" id="WP_184642767.1">
    <property type="nucleotide sequence ID" value="NZ_JACIFZ010000020.1"/>
</dbReference>
<dbReference type="Proteomes" id="UP000524450">
    <property type="component" value="Unassembled WGS sequence"/>
</dbReference>